<organism evidence="1 2">
    <name type="scientific">Streptomyces albogriseolus</name>
    <dbReference type="NCBI Taxonomy" id="1887"/>
    <lineage>
        <taxon>Bacteria</taxon>
        <taxon>Bacillati</taxon>
        <taxon>Actinomycetota</taxon>
        <taxon>Actinomycetes</taxon>
        <taxon>Kitasatosporales</taxon>
        <taxon>Streptomycetaceae</taxon>
        <taxon>Streptomyces</taxon>
        <taxon>Streptomyces albogriseolus group</taxon>
    </lineage>
</organism>
<evidence type="ECO:0000313" key="1">
    <source>
        <dbReference type="EMBL" id="MEY9809835.1"/>
    </source>
</evidence>
<reference evidence="1" key="1">
    <citation type="submission" date="2024-07" db="EMBL/GenBank/DDBJ databases">
        <title>Genome sequencing of plant associated microbes to promote plant fitness in Sorghum bicolor and Oryza sativa.</title>
        <authorList>
            <person name="Coleman-Derr D."/>
        </authorList>
    </citation>
    <scope>NUCLEOTIDE SEQUENCE</scope>
    <source>
        <strain evidence="1">SAI-173</strain>
    </source>
</reference>
<accession>A0ACC6UEB6</accession>
<protein>
    <submittedName>
        <fullName evidence="1">Pristinamycin I synthase-3/4</fullName>
    </submittedName>
</protein>
<name>A0ACC6UEB6_STRAO</name>
<dbReference type="EMBL" id="JBGCBD010000001">
    <property type="protein sequence ID" value="MEY9809835.1"/>
    <property type="molecule type" value="Genomic_DNA"/>
</dbReference>
<evidence type="ECO:0000313" key="2">
    <source>
        <dbReference type="Proteomes" id="UP001565447"/>
    </source>
</evidence>
<comment type="caution">
    <text evidence="1">The sequence shown here is derived from an EMBL/GenBank/DDBJ whole genome shotgun (WGS) entry which is preliminary data.</text>
</comment>
<dbReference type="Proteomes" id="UP001565447">
    <property type="component" value="Unassembled WGS sequence"/>
</dbReference>
<keyword evidence="2" id="KW-1185">Reference proteome</keyword>
<gene>
    <name evidence="1" type="ORF">RKD21_000092</name>
</gene>
<proteinExistence type="predicted"/>
<sequence length="4862" mass="520227">MTQSGLADVLPLTPLQEGLLFQVAYAAQAGGPDVYTVQLVFDLRGPLDEESLRTAAGALLRRHPNLRAGFWQQNVDRPVQFVPRDVPLPWRRLDLTGLADDEQRLRADDFVAADRAERFDPGAPPLLRCGLLAFGPDHHRLVLTTHHLLFDGWSMPLLVRELFTLYAHHGDDSALAPVTPYRAYLAWLAGQDRDAARAAWRTALAGLEEPSLVAAGRGRGADGGAALPGQIWHEVDETTTGRLTALARSLGLTPNTLVQGVWALLLGSELGRDDVVFGATVSHRPPEIPGIESTIGMFVNTLPVRVRVRPWETLGELLARVQREQAALIEHRHLSLSEIQSAAGAGELFDTVVVFENYPLDPEVLRAEARGLRLASFEVGDATHYPLSLLAIPGERLRFRLDHRADVLDTAGAERLLRRLDALLAQVAEHGAGLPVGRAALLTADERAHALALSRGPSSDAPAGRTLPELFEAQVARTPDAVALVVGGESWTYAEVNARANRLARWLVGRGAGPERIVALRLPRCAGLYVALLAVLKAGAAYLPVDVAYPEERIALMLQDASPALVLTPEEVEADLSRFEAGDLTDGERLAPLLPHHPAYVIYTSGSTGRPKAVVMPGSALVNLLTWHQREIPGGTGTVVAQFTTIGFDVASQEILSALLHGKTLAVPAEDVRRSAELLTAWLDEQRVTELYAPNLVVEAVAEAAAEQGRTLPALRHVVQAGEALGLGAAVRAFTGAAPGRRLHNHYGPAETHVTTGTALPADPAGWSDPAPVGRPVAGTRVLVLDGALRPVPPGVTGELYLAGAGVARGYLNRPELTAERFVADPYGPPGSRMYRTGDLGRWRADGELEFAGRADHQVKIRGFRIEPGEVEAALAALPGVAHAAVLAREDRPGDKRLVGYVVPAHDATDPAALRTALARTLPDHMVPAAIVVLDALPLTPNGKLDRAALPAPRTTAAARRTPRSPREEILCGLFAEVLGLTGPVHIDDDFFALGGHSLLATRLISRVRSVLGAELPLRELFEAPTVARLAERLDGAEGARPALRPVAPERRPSRLPLSHAQRRLWFLGRLDGPNNTYNIPLALRLRGDVDRAALRAALADLTARHETLRTVYPADAGEPYQEILPPGEAVPGLETAVTDEEHLAGRLAEAAGRPFDLTRDLPLRAMLFELGEREHVLLLLLHHIAGDGWSLAPLTRDLATAYAARREGRAPAFTPLPVSYADYTLWQRDLLGDADDPASPHAAQLAHWRDALSGAPAQLDLPTDHARPAVASHRGATVAFRLDAALHDRLAALATACDSSLFMVLQAAFAAVLTRHGAGTDIPVGSPVAGRTDDALDQLVGFFVNTLVLRTDTSGDPAFRDLVRRVREVDLAAYTHQDLPFEKLVEELNPERTLARNPLFQVVLALQSMPAPDTALPGLDVAVEPVRVGFAKFDLGLAVVEEHTADGERAGIRGDWEYSTELFERGTVEALGERLERFLRAVAEDPGRTIGSVDLLGPAERHRLLVDVNAPEAGTVRPATLPALFEEQAARTPDAVAVVMGARSLTYAELNARANRLARRLAERGAGPEHVVALQLPRTADLVTAVLAVWKAGAAYLPVDPGYPDERIAFMRADARPSLVLTPDTLAADLEAAAGYPATDLRDADRAAPLLPNHPAYVIYTSGSTGTPKGVVVAHASVTATIPPQAARFGLGPRSRVLQFASISFDAALWELTAALLTGAGLVLATADELLPGPGLADLVREQGVTLLALPPGALPALPDGALPPGTDLIVAGDATAPDQAARFGPGRRLVNAYGLTESTVCATLSAPVTGAVSPPIGRPVGAARVYVLDERLRPVPPGVTGEIHIAGPGVARGYLGRPGLTGERFVADPFAPLFGERGARMYRTGDLGRWRADGELEFAGRADQQVKIRGFRIEPGEIETVLTGHPDVTAGAVVAREAGPGDKHLVAYVVRETATGDPTAADEAGGDGQVERWRETYDSLYEAEPGHAFGADFSGWNSSYTADAIPLEEMTEWRAASVERILALRPRRVLEIGCGTGLILSQVAPHVAEYWGTDLSAPVVDQLRRHLDARPELADRCTLLTRPAHDTDGLPAGHFDTVVLNSVVQYFPDAGYLAAVVRRAAALLAPGGTIFLGDIRNLRTLRAFRTAVELRRAGAYADPAAIRRSVAQSIAAEKELLLDPDYFTALAADDPHLVLADVTLRAGAHHNEMSRHRYDVLLRRAADGPAPDGKRLRWGTDVRTAGELRRALSGDGAVRVTGIPNARLVREHRALAALERGDAAGAAALLDAPAPDDAVDPHDVHRWGARCAWGAPDDTFEAYAGPGAAHRPRPAAARALANDPSRAERDARVVDELRALVAERLPAHMAPAAYVVLDALPLTANGKLDRDALPAPDLGSAAAGQAPRTRREEILAALFAEVLGLPGVGVDRSFFDLGGHSLLATRLLSRIRTVLGAELAVRDLFQAPTVAELAERVDGADEARPALTARPRPAEVPLSFAQYRLWFLHRMEGPGATYNIPMSLRLTGSLDTAALRAALADVVARHEALRTVYPERGGVPRQQVLDPVAPAFETVPTTPGRLEEDLTRAARRGFDLAGELPLRAVLFELGEREHVLLLLMHHIAGDGWSWPPLARDLGDAYAARREGRAPGFAPLPVQYADYTLWQRELLGDEQDPDSRLARQIEHWTRTLDGVPEELTLPTDHPRPAVASHRGDTVPFTVDADLHRRLNALAGSARASLFMVVQAAFAALLTRHGAGTDIPVGSPVAGRTDEALDDLVGFFVNTLVLRTDTSGDPTFRELLDRVREADLAAYAHQDVPFEKLVERLRPERSLSRHPLFQVMLAFQNSGEARLDLPGLTAEALPVGVGVAKFDLHLSMVELRSGDGAPGGIRAALEFSTDLFERGTAEALAERLLRLLRAVADDPDTTIGRLELLSPDERRRVLTGWNTTEAPRPAPGTRVPELFEAQVARTPDAVALVVGGESWTYAEVNARANRLARWLVGRGAGPERVVALRLPRCAGLYVAVLAVLKAGAAYLPVDVAYPEERIALMLQDASPALVLTPEEVEADLSGFPAGDLTDGERLAPLLPQHPAYVIYTSGSTGRPKAVVMPGAGLVNLLTWHARRFPGGPGTRTAQFTAIGFDFSVQEILSPLVMGKTLVAPDEPTRHSAELLAAWLDEQRVNELFAPNLVVEAVAEAAAEQGRTLPHLTDVLQGGEALVPGPRVRDFAYAVPGRRLHNVYGPAETHAVTTHTLPADPAEWPAAAPIGRPVDHDRVLVLDGALRPVPPGVTGELYLAGAGVARGYLNRPELTAERFVADPYGPPGSRMYRTGDLGRWRADGELEFAGRADHQVKIRGFRVEPGEVEAALAALPGVARAAVLAREDRLVAYLVGDGPDTDAVRAALGRVLPDFMVPSAYVVLDALPLTPNGKLDRAALPDPAPAPGAARGPRTPGEEILCGLFAEILAVDRPVRADDDFFALGGHSLLATRLISRIRSVLGAEVSLRDLFERPTPAGLASLAASAGDGRRPALAPAAERPDPLPLSYAQRRLWFLGRLTDDDPGYNMPVGLRLTGALDAEALAAALADLTERHETLRTVFPEGEDGSPCQLVLGPEAARPALEVCRTTEDELPGALARAARHRFDLTRDLPLRAVLFELGEREHVLLLLLHHIAGDGWSLAPLTRDLATAYAARREGRAPAFTPLPVSYADYTLWQRDLLGDADDPSGTAARQFAYWHEALAQLPEEIQLPADRPRPATPGHRGEAVFRTLDAGLHQTLLDLARSGGASLFMVLHAALAAVLTRHGAGTDIPVGSPVAGRTDEALDDLVGFFVNTLVLRTDTSGDPTFRELLDRVREADLAAYAHQDVPFDRLVEDLGPGRSLSRHPLFQVLLALQNTPEADLALPGLTVRPEVVALGAAKFDLTFNLAERHGPDGTAGGIDAVLEYNTDLFERTTAEALTDRLVAFLRAVAADPDLPVAEVPILASGERHLVLTGWNDTSWAPGRTAADASLPRRFAEQAARTPDAVAVTEPDGVTWTYAELDARANRLARRLVARGVTPETPVAVLQERSAHLVAATLAILKAGGVYVPLHTGYPEERMRHVLADTGAELLLTDARHAAAASRLGVTALAADEDTSTDDATAPDVTVPPDALAYIMYTSGSTGVPKGIGITHRDAVALAVDRCWETGAASRVLMHSPYAFDISTYELWSPLLAGGRIVVAPPGELDAAVLRRVLAEQGVTSLLLTAGLFGVVADEDPGVFTGVRDVWTGGDVVPPTAVRRVLAACPGTVVKVLYGPTEITLGCTWHRFTDPGRVPASVPIGRPLDETRAYVLDERLRPVPPGVPGELYIAGAGLARGYWAQPARTAERFTADPFAGLFGDTGGRMYRTGDIARRTTGGVLEFLGRADQQVKIRGFRVEPGEIETALAAHPDVTRAVVTARPGRAGDTVLVAHLVPAPDAGPGALEPARLRAELERSLPDYMVPAAFVTLDFLPVTPNGKLDRDALPEPEWGAGGGRLPRNPREELLCDLFAEVLGAGRVGIDDNFFELGGHSMLATRLAGRIKTVLGADVGVRTLFEAPTVAALLARVDGTAGEDGPDPFGVVLPLRAGGGRPPLFCVHPAGGFGWVYSALLRHTDRDQPLYTLQARGLSHDEPLPGDIHAMARDYAEQIRKTAPRGPYQLLGWSFGGLVAHAVATRLQAEGAEVSLLAVLDGYPDAYDGTTRHDVGEEQVLALLLNAAGADRAALGDGPLERTAVLGALRASGSALAHLDDAAIGRMTRVFLNNTRLIEDFTPHRFDGDLVFFAATRDRTRPDLTPASWGPHVTGRVEEHSLDTDHAGLARPDVLGVIARTLADRDARSTRT</sequence>